<feature type="domain" description="SAP" evidence="22">
    <location>
        <begin position="622"/>
        <end position="656"/>
    </location>
</feature>
<dbReference type="InterPro" id="IPR006164">
    <property type="entry name" value="DNA_bd_Ku70/Ku80"/>
</dbReference>
<evidence type="ECO:0000256" key="3">
    <source>
        <dbReference type="ARBA" id="ARBA00005240"/>
    </source>
</evidence>
<dbReference type="NCBIfam" id="TIGR00578">
    <property type="entry name" value="ku70"/>
    <property type="match status" value="1"/>
</dbReference>
<evidence type="ECO:0000256" key="19">
    <source>
        <dbReference type="ARBA" id="ARBA00047995"/>
    </source>
</evidence>
<evidence type="ECO:0000256" key="7">
    <source>
        <dbReference type="ARBA" id="ARBA00022741"/>
    </source>
</evidence>
<keyword evidence="14" id="KW-0233">DNA recombination</keyword>
<dbReference type="InterPro" id="IPR005160">
    <property type="entry name" value="Ku_C"/>
</dbReference>
<dbReference type="InterPro" id="IPR005161">
    <property type="entry name" value="Ku_N"/>
</dbReference>
<dbReference type="Pfam" id="PF02735">
    <property type="entry name" value="Ku"/>
    <property type="match status" value="1"/>
</dbReference>
<dbReference type="FunFam" id="3.40.50.410:FF:000071">
    <property type="entry name" value="ATP-dependent DNA helicase II subunit 1"/>
    <property type="match status" value="1"/>
</dbReference>
<feature type="compositionally biased region" description="Basic and acidic residues" evidence="21">
    <location>
        <begin position="50"/>
        <end position="61"/>
    </location>
</feature>
<feature type="region of interest" description="Disordered" evidence="21">
    <location>
        <begin position="1"/>
        <end position="30"/>
    </location>
</feature>
<dbReference type="GO" id="GO:0006303">
    <property type="term" value="P:double-strand break repair via nonhomologous end joining"/>
    <property type="evidence" value="ECO:0007669"/>
    <property type="project" value="InterPro"/>
</dbReference>
<dbReference type="PANTHER" id="PTHR12604">
    <property type="entry name" value="KU AUTOANTIGEN DNA HELICASE"/>
    <property type="match status" value="1"/>
</dbReference>
<dbReference type="GO" id="GO:0000781">
    <property type="term" value="C:chromosome, telomeric region"/>
    <property type="evidence" value="ECO:0007669"/>
    <property type="project" value="UniProtKB-SubCell"/>
</dbReference>
<protein>
    <recommendedName>
        <fullName evidence="5">ATP-dependent DNA helicase II subunit 1</fullName>
        <ecNumber evidence="4">3.6.4.12</ecNumber>
    </recommendedName>
    <alternativeName>
        <fullName evidence="18">ATP-dependent DNA helicase II subunit Ku70</fullName>
    </alternativeName>
</protein>
<dbReference type="PANTHER" id="PTHR12604:SF2">
    <property type="entry name" value="X-RAY REPAIR CROSS-COMPLEMENTING PROTEIN 6"/>
    <property type="match status" value="1"/>
</dbReference>
<feature type="active site" description="Schiff-base intermediate with DNA; for 5'-deoxyribose-5-phosphate lyase activity" evidence="20">
    <location>
        <position position="29"/>
    </location>
</feature>
<dbReference type="FunFam" id="1.10.1600.10:FF:000004">
    <property type="entry name" value="ATP-dependent DNA helicase II subunit 1"/>
    <property type="match status" value="1"/>
</dbReference>
<dbReference type="InterPro" id="IPR036361">
    <property type="entry name" value="SAP_dom_sf"/>
</dbReference>
<dbReference type="CDD" id="cd01458">
    <property type="entry name" value="vWA_ku"/>
    <property type="match status" value="1"/>
</dbReference>
<evidence type="ECO:0000256" key="2">
    <source>
        <dbReference type="ARBA" id="ARBA00004574"/>
    </source>
</evidence>
<keyword evidence="16" id="KW-0539">Nucleus</keyword>
<dbReference type="InterPro" id="IPR003034">
    <property type="entry name" value="SAP_dom"/>
</dbReference>
<dbReference type="Gene3D" id="1.10.720.30">
    <property type="entry name" value="SAP domain"/>
    <property type="match status" value="1"/>
</dbReference>
<dbReference type="PROSITE" id="PS50800">
    <property type="entry name" value="SAP"/>
    <property type="match status" value="1"/>
</dbReference>
<dbReference type="Pfam" id="PF03731">
    <property type="entry name" value="Ku_N"/>
    <property type="match status" value="1"/>
</dbReference>
<dbReference type="GO" id="GO:0042162">
    <property type="term" value="F:telomeric DNA binding"/>
    <property type="evidence" value="ECO:0007669"/>
    <property type="project" value="InterPro"/>
</dbReference>
<dbReference type="Gene3D" id="1.10.1600.10">
    <property type="match status" value="1"/>
</dbReference>
<reference evidence="23" key="1">
    <citation type="journal article" date="2020" name="Stud. Mycol.">
        <title>101 Dothideomycetes genomes: a test case for predicting lifestyles and emergence of pathogens.</title>
        <authorList>
            <person name="Haridas S."/>
            <person name="Albert R."/>
            <person name="Binder M."/>
            <person name="Bloem J."/>
            <person name="Labutti K."/>
            <person name="Salamov A."/>
            <person name="Andreopoulos B."/>
            <person name="Baker S."/>
            <person name="Barry K."/>
            <person name="Bills G."/>
            <person name="Bluhm B."/>
            <person name="Cannon C."/>
            <person name="Castanera R."/>
            <person name="Culley D."/>
            <person name="Daum C."/>
            <person name="Ezra D."/>
            <person name="Gonzalez J."/>
            <person name="Henrissat B."/>
            <person name="Kuo A."/>
            <person name="Liang C."/>
            <person name="Lipzen A."/>
            <person name="Lutzoni F."/>
            <person name="Magnuson J."/>
            <person name="Mondo S."/>
            <person name="Nolan M."/>
            <person name="Ohm R."/>
            <person name="Pangilinan J."/>
            <person name="Park H.-J."/>
            <person name="Ramirez L."/>
            <person name="Alfaro M."/>
            <person name="Sun H."/>
            <person name="Tritt A."/>
            <person name="Yoshinaga Y."/>
            <person name="Zwiers L.-H."/>
            <person name="Turgeon B."/>
            <person name="Goodwin S."/>
            <person name="Spatafora J."/>
            <person name="Crous P."/>
            <person name="Grigoriev I."/>
        </authorList>
    </citation>
    <scope>NUCLEOTIDE SEQUENCE</scope>
    <source>
        <strain evidence="23">CBS 269.34</strain>
    </source>
</reference>
<evidence type="ECO:0000256" key="4">
    <source>
        <dbReference type="ARBA" id="ARBA00012551"/>
    </source>
</evidence>
<keyword evidence="11" id="KW-0067">ATP-binding</keyword>
<dbReference type="EMBL" id="MU004186">
    <property type="protein sequence ID" value="KAF2497793.1"/>
    <property type="molecule type" value="Genomic_DNA"/>
</dbReference>
<evidence type="ECO:0000256" key="18">
    <source>
        <dbReference type="ARBA" id="ARBA00031811"/>
    </source>
</evidence>
<dbReference type="Gene3D" id="2.40.290.10">
    <property type="match status" value="1"/>
</dbReference>
<dbReference type="FunFam" id="2.40.290.10:FF:000001">
    <property type="entry name" value="X-ray repair cross complementing 6"/>
    <property type="match status" value="1"/>
</dbReference>
<comment type="similarity">
    <text evidence="3">Belongs to the ku70 family.</text>
</comment>
<evidence type="ECO:0000256" key="8">
    <source>
        <dbReference type="ARBA" id="ARBA00022763"/>
    </source>
</evidence>
<feature type="region of interest" description="Disordered" evidence="21">
    <location>
        <begin position="575"/>
        <end position="604"/>
    </location>
</feature>
<evidence type="ECO:0000256" key="14">
    <source>
        <dbReference type="ARBA" id="ARBA00023172"/>
    </source>
</evidence>
<organism evidence="23 24">
    <name type="scientific">Lophium mytilinum</name>
    <dbReference type="NCBI Taxonomy" id="390894"/>
    <lineage>
        <taxon>Eukaryota</taxon>
        <taxon>Fungi</taxon>
        <taxon>Dikarya</taxon>
        <taxon>Ascomycota</taxon>
        <taxon>Pezizomycotina</taxon>
        <taxon>Dothideomycetes</taxon>
        <taxon>Pleosporomycetidae</taxon>
        <taxon>Mytilinidiales</taxon>
        <taxon>Mytilinidiaceae</taxon>
        <taxon>Lophium</taxon>
    </lineage>
</organism>
<evidence type="ECO:0000256" key="15">
    <source>
        <dbReference type="ARBA" id="ARBA00023204"/>
    </source>
</evidence>
<evidence type="ECO:0000256" key="11">
    <source>
        <dbReference type="ARBA" id="ARBA00022840"/>
    </source>
</evidence>
<dbReference type="SMART" id="SM00513">
    <property type="entry name" value="SAP"/>
    <property type="match status" value="1"/>
</dbReference>
<dbReference type="GO" id="GO:0005524">
    <property type="term" value="F:ATP binding"/>
    <property type="evidence" value="ECO:0007669"/>
    <property type="project" value="UniProtKB-KW"/>
</dbReference>
<dbReference type="InterPro" id="IPR036465">
    <property type="entry name" value="vWFA_dom_sf"/>
</dbReference>
<keyword evidence="12" id="KW-0779">Telomere</keyword>
<dbReference type="GO" id="GO:0003690">
    <property type="term" value="F:double-stranded DNA binding"/>
    <property type="evidence" value="ECO:0007669"/>
    <property type="project" value="TreeGrafter"/>
</dbReference>
<keyword evidence="24" id="KW-1185">Reference proteome</keyword>
<evidence type="ECO:0000256" key="10">
    <source>
        <dbReference type="ARBA" id="ARBA00022806"/>
    </source>
</evidence>
<dbReference type="EC" id="3.6.4.12" evidence="4"/>
<evidence type="ECO:0000259" key="22">
    <source>
        <dbReference type="PROSITE" id="PS50800"/>
    </source>
</evidence>
<keyword evidence="10" id="KW-0347">Helicase</keyword>
<dbReference type="GO" id="GO:0000723">
    <property type="term" value="P:telomere maintenance"/>
    <property type="evidence" value="ECO:0007669"/>
    <property type="project" value="InterPro"/>
</dbReference>
<comment type="catalytic activity">
    <reaction evidence="19">
        <text>ATP + H2O = ADP + phosphate + H(+)</text>
        <dbReference type="Rhea" id="RHEA:13065"/>
        <dbReference type="ChEBI" id="CHEBI:15377"/>
        <dbReference type="ChEBI" id="CHEBI:15378"/>
        <dbReference type="ChEBI" id="CHEBI:30616"/>
        <dbReference type="ChEBI" id="CHEBI:43474"/>
        <dbReference type="ChEBI" id="CHEBI:456216"/>
        <dbReference type="EC" id="3.6.4.12"/>
    </reaction>
</comment>
<evidence type="ECO:0000256" key="21">
    <source>
        <dbReference type="SAM" id="MobiDB-lite"/>
    </source>
</evidence>
<dbReference type="Pfam" id="PF03730">
    <property type="entry name" value="Ku_C"/>
    <property type="match status" value="1"/>
</dbReference>
<dbReference type="GO" id="GO:0006310">
    <property type="term" value="P:DNA recombination"/>
    <property type="evidence" value="ECO:0007669"/>
    <property type="project" value="UniProtKB-KW"/>
</dbReference>
<evidence type="ECO:0000256" key="12">
    <source>
        <dbReference type="ARBA" id="ARBA00022895"/>
    </source>
</evidence>
<dbReference type="InterPro" id="IPR047087">
    <property type="entry name" value="KU70_core_dom"/>
</dbReference>
<dbReference type="PIRSF" id="PIRSF003033">
    <property type="entry name" value="Ku70"/>
    <property type="match status" value="1"/>
</dbReference>
<dbReference type="Pfam" id="PF02037">
    <property type="entry name" value="SAP"/>
    <property type="match status" value="1"/>
</dbReference>
<dbReference type="Gene3D" id="4.10.970.10">
    <property type="entry name" value="Ku70, bridge and pillars"/>
    <property type="match status" value="1"/>
</dbReference>
<dbReference type="Proteomes" id="UP000799750">
    <property type="component" value="Unassembled WGS sequence"/>
</dbReference>
<sequence length="662" mass="73518">MAEPTDEKRRHGEEEEDDDEEEADDSGYKTVKDAVLFAIDVSDSMLKRPPPSDDKKADRDSPTSAALKCAYQLMQQRIISHPKDMMGILLFGTQDTKFDEVNSGDQSYPHCYLISDLDVPEASDVKRLRSLVEDEEEAAKLLVPAKQDVTMANLLFCANQIFTTKAPNFSSRRLFLVTDNDNPAADKGAKDNAITRARDLYDLGVIIELFPISKPGVGFDRAKFYDDLVYSASPSDPDAPAPVSSATKVSSSGDGISLLQSLISSINSKAAPRRALFSLPLELGPDLRIGVKGYVIIKRQAAVKSCYVWMGGEDGEKKQLAVVNTTPMTDDSARAVEKVDLVKAYTFGGEAVTFPPEQMKLIRQCFGDPTIRIIGFKPISMLPIWANTKTPTFIYPSEADFIGSTRVFSALQQTLLKDKKMALVWYIARKNAGPVIAALVPGVERLGEGGEQVMPPGMWLIPLPFADDIRDYPDISLVKTTDDLTDLMRNVVQQLQLPKAIYDPSRYPNPGLQWFYRILQALALEEDMPEKLEDKTLPKYRQIDKRSGEFVVEWGQALENEHALRLQNRSNAAALKRESATDKLSGPLPKRIKTERGATPAGGEDEAISDEMMLVYHKKGTVTKLTMDKLKRYLSSKGLETKGKKADLVQRAEEYVAEKMDS</sequence>
<feature type="compositionally biased region" description="Acidic residues" evidence="21">
    <location>
        <begin position="14"/>
        <end position="25"/>
    </location>
</feature>
<dbReference type="GO" id="GO:0016787">
    <property type="term" value="F:hydrolase activity"/>
    <property type="evidence" value="ECO:0007669"/>
    <property type="project" value="UniProtKB-KW"/>
</dbReference>
<dbReference type="OrthoDB" id="3249161at2759"/>
<evidence type="ECO:0000256" key="6">
    <source>
        <dbReference type="ARBA" id="ARBA00022454"/>
    </source>
</evidence>
<dbReference type="GO" id="GO:0043564">
    <property type="term" value="C:Ku70:Ku80 complex"/>
    <property type="evidence" value="ECO:0007669"/>
    <property type="project" value="InterPro"/>
</dbReference>
<evidence type="ECO:0000256" key="17">
    <source>
        <dbReference type="ARBA" id="ARBA00024890"/>
    </source>
</evidence>
<dbReference type="SUPFAM" id="SSF53300">
    <property type="entry name" value="vWA-like"/>
    <property type="match status" value="1"/>
</dbReference>
<dbReference type="InterPro" id="IPR006165">
    <property type="entry name" value="Ku70"/>
</dbReference>
<name>A0A6A6R1S3_9PEZI</name>
<comment type="subcellular location">
    <subcellularLocation>
        <location evidence="2">Chromosome</location>
        <location evidence="2">Telomere</location>
    </subcellularLocation>
    <subcellularLocation>
        <location evidence="1">Nucleus</location>
    </subcellularLocation>
</comment>
<comment type="function">
    <text evidence="17">Single-stranded DNA-dependent ATP-dependent helicase. Involved in non-homologous end joining (NHEJ) DNA double strand break repair. DNA-binding is sequence-independent but has a high affinity to nicks in double-stranded DNA and to the ends of duplex DNA. Binds to naturally occurring chromosomal ends, and therefore provides chromosomal end protection. Required also for telomere recombination to repair telomeric ends in the absence of telomerase. KU70, of the KU70/KU80 heterodimer, binds to the stem loop of TLC1, the RNA component of telomerase. Involved in telomere maintenance. Interacts with telomeric repeats and subtelomeric sequences thereby controlling telomere length and protecting against subtelomeric rearrangement. Maintains telomeric chromatin, which is involved in silencing the expression of genes located at the telomere. Required for mating-type switching.</text>
</comment>
<accession>A0A6A6R1S3</accession>
<feature type="compositionally biased region" description="Basic and acidic residues" evidence="21">
    <location>
        <begin position="1"/>
        <end position="13"/>
    </location>
</feature>
<dbReference type="CDD" id="cd00788">
    <property type="entry name" value="KU70"/>
    <property type="match status" value="1"/>
</dbReference>
<feature type="region of interest" description="Disordered" evidence="21">
    <location>
        <begin position="42"/>
        <end position="62"/>
    </location>
</feature>
<dbReference type="SUPFAM" id="SSF68906">
    <property type="entry name" value="SAP domain"/>
    <property type="match status" value="1"/>
</dbReference>
<evidence type="ECO:0000313" key="23">
    <source>
        <dbReference type="EMBL" id="KAF2497793.1"/>
    </source>
</evidence>
<keyword evidence="13" id="KW-0238">DNA-binding</keyword>
<keyword evidence="8" id="KW-0227">DNA damage</keyword>
<dbReference type="AlphaFoldDB" id="A0A6A6R1S3"/>
<keyword evidence="9" id="KW-0378">Hydrolase</keyword>
<dbReference type="InterPro" id="IPR027388">
    <property type="entry name" value="Ku70_bridge/pillars_dom_sf"/>
</dbReference>
<proteinExistence type="inferred from homology"/>
<dbReference type="Gene3D" id="3.40.50.410">
    <property type="entry name" value="von Willebrand factor, type A domain"/>
    <property type="match status" value="1"/>
</dbReference>
<evidence type="ECO:0000313" key="24">
    <source>
        <dbReference type="Proteomes" id="UP000799750"/>
    </source>
</evidence>
<dbReference type="GO" id="GO:0003684">
    <property type="term" value="F:damaged DNA binding"/>
    <property type="evidence" value="ECO:0007669"/>
    <property type="project" value="InterPro"/>
</dbReference>
<evidence type="ECO:0000256" key="20">
    <source>
        <dbReference type="PIRSR" id="PIRSR003033-1"/>
    </source>
</evidence>
<evidence type="ECO:0000256" key="9">
    <source>
        <dbReference type="ARBA" id="ARBA00022801"/>
    </source>
</evidence>
<evidence type="ECO:0000256" key="13">
    <source>
        <dbReference type="ARBA" id="ARBA00023125"/>
    </source>
</evidence>
<dbReference type="SUPFAM" id="SSF100939">
    <property type="entry name" value="SPOC domain-like"/>
    <property type="match status" value="1"/>
</dbReference>
<dbReference type="SMART" id="SM00559">
    <property type="entry name" value="Ku78"/>
    <property type="match status" value="1"/>
</dbReference>
<gene>
    <name evidence="23" type="ORF">BU16DRAFT_457281</name>
</gene>
<evidence type="ECO:0000256" key="16">
    <source>
        <dbReference type="ARBA" id="ARBA00023242"/>
    </source>
</evidence>
<keyword evidence="7" id="KW-0547">Nucleotide-binding</keyword>
<evidence type="ECO:0000256" key="5">
    <source>
        <dbReference type="ARBA" id="ARBA00021796"/>
    </source>
</evidence>
<dbReference type="InterPro" id="IPR016194">
    <property type="entry name" value="SPOC-like_C_dom_sf"/>
</dbReference>
<evidence type="ECO:0000256" key="1">
    <source>
        <dbReference type="ARBA" id="ARBA00004123"/>
    </source>
</evidence>
<dbReference type="GO" id="GO:0003678">
    <property type="term" value="F:DNA helicase activity"/>
    <property type="evidence" value="ECO:0007669"/>
    <property type="project" value="UniProtKB-EC"/>
</dbReference>
<keyword evidence="15" id="KW-0234">DNA repair</keyword>
<keyword evidence="6" id="KW-0158">Chromosome</keyword>